<dbReference type="KEGG" id="vpy:HZI73_14600"/>
<dbReference type="InterPro" id="IPR051531">
    <property type="entry name" value="N-acetyltransferase"/>
</dbReference>
<dbReference type="SUPFAM" id="SSF55729">
    <property type="entry name" value="Acyl-CoA N-acyltransferases (Nat)"/>
    <property type="match status" value="1"/>
</dbReference>
<organism evidence="2 3">
    <name type="scientific">Vallitalea pronyensis</name>
    <dbReference type="NCBI Taxonomy" id="1348613"/>
    <lineage>
        <taxon>Bacteria</taxon>
        <taxon>Bacillati</taxon>
        <taxon>Bacillota</taxon>
        <taxon>Clostridia</taxon>
        <taxon>Lachnospirales</taxon>
        <taxon>Vallitaleaceae</taxon>
        <taxon>Vallitalea</taxon>
    </lineage>
</organism>
<gene>
    <name evidence="2" type="ORF">HZI73_14600</name>
</gene>
<proteinExistence type="predicted"/>
<keyword evidence="3" id="KW-1185">Reference proteome</keyword>
<dbReference type="PROSITE" id="PS51186">
    <property type="entry name" value="GNAT"/>
    <property type="match status" value="1"/>
</dbReference>
<evidence type="ECO:0000313" key="2">
    <source>
        <dbReference type="EMBL" id="QUI23438.1"/>
    </source>
</evidence>
<feature type="domain" description="N-acetyltransferase" evidence="1">
    <location>
        <begin position="7"/>
        <end position="165"/>
    </location>
</feature>
<dbReference type="Proteomes" id="UP000683246">
    <property type="component" value="Chromosome"/>
</dbReference>
<dbReference type="AlphaFoldDB" id="A0A8J8MLG7"/>
<dbReference type="Gene3D" id="3.40.630.30">
    <property type="match status" value="1"/>
</dbReference>
<sequence length="165" mass="18799">MKLYKKIYLEKFTSEDFDQYYQLVSNEQVMAKITERSIPLDEAKEKFKLLLLNNALHPLFGHLKITEMDTNEFIGLAKLKVKEMGSIEAELGYMLLPEYWGKGICTQVASMLVEKAKSIKQLDKLVAIIDPANIPSRKILIKNGFKSDKLCEIDGLPGEILSMKV</sequence>
<protein>
    <submittedName>
        <fullName evidence="2">GNAT family N-acetyltransferase</fullName>
    </submittedName>
</protein>
<name>A0A8J8MLG7_9FIRM</name>
<dbReference type="Pfam" id="PF13302">
    <property type="entry name" value="Acetyltransf_3"/>
    <property type="match status" value="1"/>
</dbReference>
<dbReference type="EMBL" id="CP058649">
    <property type="protein sequence ID" value="QUI23438.1"/>
    <property type="molecule type" value="Genomic_DNA"/>
</dbReference>
<dbReference type="GO" id="GO:0016747">
    <property type="term" value="F:acyltransferase activity, transferring groups other than amino-acyl groups"/>
    <property type="evidence" value="ECO:0007669"/>
    <property type="project" value="InterPro"/>
</dbReference>
<dbReference type="InterPro" id="IPR000182">
    <property type="entry name" value="GNAT_dom"/>
</dbReference>
<dbReference type="PANTHER" id="PTHR43792:SF1">
    <property type="entry name" value="N-ACETYLTRANSFERASE DOMAIN-CONTAINING PROTEIN"/>
    <property type="match status" value="1"/>
</dbReference>
<evidence type="ECO:0000313" key="3">
    <source>
        <dbReference type="Proteomes" id="UP000683246"/>
    </source>
</evidence>
<reference evidence="2" key="1">
    <citation type="submission" date="2020-07" db="EMBL/GenBank/DDBJ databases">
        <title>Vallitalea pronyensis genome.</title>
        <authorList>
            <person name="Postec A."/>
        </authorList>
    </citation>
    <scope>NUCLEOTIDE SEQUENCE</scope>
    <source>
        <strain evidence="2">FatNI3</strain>
    </source>
</reference>
<evidence type="ECO:0000259" key="1">
    <source>
        <dbReference type="PROSITE" id="PS51186"/>
    </source>
</evidence>
<accession>A0A8J8MLG7</accession>
<dbReference type="InterPro" id="IPR016181">
    <property type="entry name" value="Acyl_CoA_acyltransferase"/>
</dbReference>
<dbReference type="PANTHER" id="PTHR43792">
    <property type="entry name" value="GNAT FAMILY, PUTATIVE (AFU_ORTHOLOGUE AFUA_3G00765)-RELATED-RELATED"/>
    <property type="match status" value="1"/>
</dbReference>